<keyword evidence="3" id="KW-1185">Reference proteome</keyword>
<comment type="caution">
    <text evidence="2">The sequence shown here is derived from an EMBL/GenBank/DDBJ whole genome shotgun (WGS) entry which is preliminary data.</text>
</comment>
<protein>
    <recommendedName>
        <fullName evidence="4">Lipocalin-like protein</fullName>
    </recommendedName>
</protein>
<feature type="chain" id="PRO_5015422760" description="Lipocalin-like protein" evidence="1">
    <location>
        <begin position="22"/>
        <end position="127"/>
    </location>
</feature>
<evidence type="ECO:0008006" key="4">
    <source>
        <dbReference type="Google" id="ProtNLM"/>
    </source>
</evidence>
<evidence type="ECO:0000313" key="2">
    <source>
        <dbReference type="EMBL" id="PPK72321.1"/>
    </source>
</evidence>
<reference evidence="2 3" key="1">
    <citation type="submission" date="2018-02" db="EMBL/GenBank/DDBJ databases">
        <title>Subsurface microbial communities from deep shales in Ohio and West Virginia, USA.</title>
        <authorList>
            <person name="Wrighton K."/>
        </authorList>
    </citation>
    <scope>NUCLEOTIDE SEQUENCE [LARGE SCALE GENOMIC DNA]</scope>
    <source>
        <strain evidence="2 3">OWC-G53F</strain>
    </source>
</reference>
<dbReference type="AlphaFoldDB" id="A0A2S6H4F7"/>
<dbReference type="Proteomes" id="UP000238071">
    <property type="component" value="Unassembled WGS sequence"/>
</dbReference>
<dbReference type="EMBL" id="PTIY01000004">
    <property type="protein sequence ID" value="PPK72321.1"/>
    <property type="molecule type" value="Genomic_DNA"/>
</dbReference>
<dbReference type="OrthoDB" id="5767739at2"/>
<organism evidence="2 3">
    <name type="scientific">Methylobacter tundripaludum</name>
    <dbReference type="NCBI Taxonomy" id="173365"/>
    <lineage>
        <taxon>Bacteria</taxon>
        <taxon>Pseudomonadati</taxon>
        <taxon>Pseudomonadota</taxon>
        <taxon>Gammaproteobacteria</taxon>
        <taxon>Methylococcales</taxon>
        <taxon>Methylococcaceae</taxon>
        <taxon>Methylobacter</taxon>
    </lineage>
</organism>
<sequence length="127" mass="14264">MNRCVKILPLVAIFFTLSANADVQLKDNSEILGKWNLHDEAVSLTSPKKAVTQEWEFKEDGTLISSATDVAGRISALKIALKYSIENGEIKKQSAPGREKYESCKVIEKQGSEMILKCTYFFFLTKK</sequence>
<evidence type="ECO:0000313" key="3">
    <source>
        <dbReference type="Proteomes" id="UP000238071"/>
    </source>
</evidence>
<keyword evidence="1" id="KW-0732">Signal</keyword>
<feature type="signal peptide" evidence="1">
    <location>
        <begin position="1"/>
        <end position="21"/>
    </location>
</feature>
<gene>
    <name evidence="2" type="ORF">B0F88_104114</name>
</gene>
<proteinExistence type="predicted"/>
<name>A0A2S6H4F7_9GAMM</name>
<accession>A0A2S6H4F7</accession>
<evidence type="ECO:0000256" key="1">
    <source>
        <dbReference type="SAM" id="SignalP"/>
    </source>
</evidence>